<feature type="compositionally biased region" description="Acidic residues" evidence="2">
    <location>
        <begin position="394"/>
        <end position="416"/>
    </location>
</feature>
<feature type="compositionally biased region" description="Low complexity" evidence="2">
    <location>
        <begin position="343"/>
        <end position="356"/>
    </location>
</feature>
<sequence>MPSQVNWMLPGIAKDPRIKGCINAEFRLAYSTRSNRRRLEAFLYMPWKTILLALTNDMVPEVLVGPQFKVFKNKEDRSGTDTSMDTQHGVEAELVPDFALIAAFFADQVSLKYIHPTEFVSVADRHAINDIICSPIGVQEIKTFAPRHFSEQAAFEHHLMRFMRAAKMGAENQAIIISNEPAYSTRSLVLFACSGEWWEFMFADCDRYKNKPFSKQRDSEVVEYHTKAPRKVKGGKTTIFTKVSRQKQLFEDVEQAVPKRGQWSELILYGTDVSNQCMYLVHRELARIRAEIRVEAEKKIKKWLQQRDEKEKERLRHEQRKRKNQLTMGWDCRLGIEPAPMQDTSMDMSTSDGGSESSDDPLDMLVDIDIDEDSGDMIEQPADQQSHGDNKGDPEEDSDEGSEFLPEEEDDSDEEM</sequence>
<organism evidence="3 4">
    <name type="scientific">Gymnopilus junonius</name>
    <name type="common">Spectacular rustgill mushroom</name>
    <name type="synonym">Gymnopilus spectabilis subsp. junonius</name>
    <dbReference type="NCBI Taxonomy" id="109634"/>
    <lineage>
        <taxon>Eukaryota</taxon>
        <taxon>Fungi</taxon>
        <taxon>Dikarya</taxon>
        <taxon>Basidiomycota</taxon>
        <taxon>Agaricomycotina</taxon>
        <taxon>Agaricomycetes</taxon>
        <taxon>Agaricomycetidae</taxon>
        <taxon>Agaricales</taxon>
        <taxon>Agaricineae</taxon>
        <taxon>Hymenogastraceae</taxon>
        <taxon>Gymnopilus</taxon>
    </lineage>
</organism>
<reference evidence="3" key="1">
    <citation type="submission" date="2020-11" db="EMBL/GenBank/DDBJ databases">
        <authorList>
            <consortium name="DOE Joint Genome Institute"/>
            <person name="Ahrendt S."/>
            <person name="Riley R."/>
            <person name="Andreopoulos W."/>
            <person name="LaButti K."/>
            <person name="Pangilinan J."/>
            <person name="Ruiz-duenas F.J."/>
            <person name="Barrasa J.M."/>
            <person name="Sanchez-Garcia M."/>
            <person name="Camarero S."/>
            <person name="Miyauchi S."/>
            <person name="Serrano A."/>
            <person name="Linde D."/>
            <person name="Babiker R."/>
            <person name="Drula E."/>
            <person name="Ayuso-Fernandez I."/>
            <person name="Pacheco R."/>
            <person name="Padilla G."/>
            <person name="Ferreira P."/>
            <person name="Barriuso J."/>
            <person name="Kellner H."/>
            <person name="Castanera R."/>
            <person name="Alfaro M."/>
            <person name="Ramirez L."/>
            <person name="Pisabarro A.G."/>
            <person name="Kuo A."/>
            <person name="Tritt A."/>
            <person name="Lipzen A."/>
            <person name="He G."/>
            <person name="Yan M."/>
            <person name="Ng V."/>
            <person name="Cullen D."/>
            <person name="Martin F."/>
            <person name="Rosso M.-N."/>
            <person name="Henrissat B."/>
            <person name="Hibbett D."/>
            <person name="Martinez A.T."/>
            <person name="Grigoriev I.V."/>
        </authorList>
    </citation>
    <scope>NUCLEOTIDE SEQUENCE</scope>
    <source>
        <strain evidence="3">AH 44721</strain>
    </source>
</reference>
<name>A0A9P5NG58_GYMJU</name>
<proteinExistence type="predicted"/>
<gene>
    <name evidence="3" type="ORF">CPB84DRAFT_1851096</name>
</gene>
<keyword evidence="4" id="KW-1185">Reference proteome</keyword>
<evidence type="ECO:0000256" key="1">
    <source>
        <dbReference type="SAM" id="Coils"/>
    </source>
</evidence>
<feature type="coiled-coil region" evidence="1">
    <location>
        <begin position="293"/>
        <end position="320"/>
    </location>
</feature>
<dbReference type="OrthoDB" id="2610860at2759"/>
<keyword evidence="1" id="KW-0175">Coiled coil</keyword>
<accession>A0A9P5NG58</accession>
<dbReference type="Proteomes" id="UP000724874">
    <property type="component" value="Unassembled WGS sequence"/>
</dbReference>
<dbReference type="AlphaFoldDB" id="A0A9P5NG58"/>
<dbReference type="EMBL" id="JADNYJ010000119">
    <property type="protein sequence ID" value="KAF8882909.1"/>
    <property type="molecule type" value="Genomic_DNA"/>
</dbReference>
<evidence type="ECO:0000313" key="3">
    <source>
        <dbReference type="EMBL" id="KAF8882909.1"/>
    </source>
</evidence>
<evidence type="ECO:0000256" key="2">
    <source>
        <dbReference type="SAM" id="MobiDB-lite"/>
    </source>
</evidence>
<evidence type="ECO:0000313" key="4">
    <source>
        <dbReference type="Proteomes" id="UP000724874"/>
    </source>
</evidence>
<feature type="region of interest" description="Disordered" evidence="2">
    <location>
        <begin position="329"/>
        <end position="416"/>
    </location>
</feature>
<protein>
    <submittedName>
        <fullName evidence="3">Uncharacterized protein</fullName>
    </submittedName>
</protein>
<comment type="caution">
    <text evidence="3">The sequence shown here is derived from an EMBL/GenBank/DDBJ whole genome shotgun (WGS) entry which is preliminary data.</text>
</comment>
<feature type="compositionally biased region" description="Acidic residues" evidence="2">
    <location>
        <begin position="357"/>
        <end position="376"/>
    </location>
</feature>